<dbReference type="Proteomes" id="UP001630127">
    <property type="component" value="Unassembled WGS sequence"/>
</dbReference>
<dbReference type="InterPro" id="IPR039300">
    <property type="entry name" value="JASON"/>
</dbReference>
<feature type="region of interest" description="Disordered" evidence="1">
    <location>
        <begin position="149"/>
        <end position="209"/>
    </location>
</feature>
<protein>
    <submittedName>
        <fullName evidence="2">Uncharacterized protein</fullName>
    </submittedName>
</protein>
<gene>
    <name evidence="2" type="ORF">ACH5RR_032957</name>
</gene>
<name>A0ABD2YJL5_9GENT</name>
<accession>A0ABD2YJL5</accession>
<reference evidence="2 3" key="1">
    <citation type="submission" date="2024-11" db="EMBL/GenBank/DDBJ databases">
        <title>A near-complete genome assembly of Cinchona calisaya.</title>
        <authorList>
            <person name="Lian D.C."/>
            <person name="Zhao X.W."/>
            <person name="Wei L."/>
        </authorList>
    </citation>
    <scope>NUCLEOTIDE SEQUENCE [LARGE SCALE GENOMIC DNA]</scope>
    <source>
        <tissue evidence="2">Nenye</tissue>
    </source>
</reference>
<sequence length="331" mass="38055">MGCFLACFGFTKKRRRPKGSTKNVPGDQSCGKYVPLDSDVTLKLDCDEMQNSSATKFRDNKAKELTKAKMKKKVRFNLNVKTYERLPNDEISTCISEGEEKTMWEYNQEETAGESMKYLNYEGNLMGSKFGLFPPNYRYQNCRDGYDEEDEIELEESDVDDDDDADENDLDFDEDDIGKSYNYNSNSASVEEGEKVTSDQLADEKRSNRSQNVHLSVLTPVENLTQWKEVKAKPRQQLKHQKEIIMSEQAKHLPSLTKKSSNPLALISSEILNHCNPRTQEVAVDASLSNWLVSSRTELNAKNSIAAIGEWNKRRSRWMHQTHLLDKMEQY</sequence>
<feature type="compositionally biased region" description="Basic and acidic residues" evidence="1">
    <location>
        <begin position="192"/>
        <end position="207"/>
    </location>
</feature>
<organism evidence="2 3">
    <name type="scientific">Cinchona calisaya</name>
    <dbReference type="NCBI Taxonomy" id="153742"/>
    <lineage>
        <taxon>Eukaryota</taxon>
        <taxon>Viridiplantae</taxon>
        <taxon>Streptophyta</taxon>
        <taxon>Embryophyta</taxon>
        <taxon>Tracheophyta</taxon>
        <taxon>Spermatophyta</taxon>
        <taxon>Magnoliopsida</taxon>
        <taxon>eudicotyledons</taxon>
        <taxon>Gunneridae</taxon>
        <taxon>Pentapetalae</taxon>
        <taxon>asterids</taxon>
        <taxon>lamiids</taxon>
        <taxon>Gentianales</taxon>
        <taxon>Rubiaceae</taxon>
        <taxon>Cinchonoideae</taxon>
        <taxon>Cinchoneae</taxon>
        <taxon>Cinchona</taxon>
    </lineage>
</organism>
<dbReference type="PANTHER" id="PTHR33318">
    <property type="entry name" value="ASPARTYL/GLUTAMYL-TRNA(ASN/GLN) AMIDOTRANSFERASE SUBUNIT"/>
    <property type="match status" value="1"/>
</dbReference>
<dbReference type="EMBL" id="JBJUIK010000013">
    <property type="protein sequence ID" value="KAL3507575.1"/>
    <property type="molecule type" value="Genomic_DNA"/>
</dbReference>
<dbReference type="AlphaFoldDB" id="A0ABD2YJL5"/>
<evidence type="ECO:0000313" key="3">
    <source>
        <dbReference type="Proteomes" id="UP001630127"/>
    </source>
</evidence>
<comment type="caution">
    <text evidence="2">The sequence shown here is derived from an EMBL/GenBank/DDBJ whole genome shotgun (WGS) entry which is preliminary data.</text>
</comment>
<feature type="compositionally biased region" description="Acidic residues" evidence="1">
    <location>
        <begin position="149"/>
        <end position="176"/>
    </location>
</feature>
<dbReference type="PANTHER" id="PTHR33318:SF16">
    <property type="entry name" value="FK506-BINDING NUCLEAR-LIKE PROTEIN"/>
    <property type="match status" value="1"/>
</dbReference>
<evidence type="ECO:0000256" key="1">
    <source>
        <dbReference type="SAM" id="MobiDB-lite"/>
    </source>
</evidence>
<evidence type="ECO:0000313" key="2">
    <source>
        <dbReference type="EMBL" id="KAL3507575.1"/>
    </source>
</evidence>
<proteinExistence type="predicted"/>
<keyword evidence="3" id="KW-1185">Reference proteome</keyword>